<dbReference type="Proteomes" id="UP000321150">
    <property type="component" value="Unassembled WGS sequence"/>
</dbReference>
<dbReference type="SUPFAM" id="SSF52540">
    <property type="entry name" value="P-loop containing nucleoside triphosphate hydrolases"/>
    <property type="match status" value="1"/>
</dbReference>
<evidence type="ECO:0000313" key="1">
    <source>
        <dbReference type="EMBL" id="GEN72161.1"/>
    </source>
</evidence>
<sequence>MNFKILAIRPLENCEGLKNLQEGHLYQFYNNYRFSTDDEVITENSEVPENLFNSNDTQTITVGAIVGKNGSGKSAIIELLIKAIVKTSLILNDKFINPDDLFNNSDAKDKFKNSINIDLSNLHLEIYYISKMNRLFIGTDGKLKPYAESKKMMIRKIVLSGNSFNFTDYLKYKDKYEKSSTFDSDLILKSNYEEDFLEDFFYSMIVNYSFYGFNNKEIGDWIHGVFHKNDGYQLPVVINPYRSKGNIDINIEKSLTKSRFLVNILEKKELRKVSDKKEISYLKISLNTNKFNFSNNKLKSSFTNSKQEKESILRSLLESFYGEKKIPNTNNDFYEYALEYILYKVYKITNYSIYRGYVQNFKENIDEQYYSHKEVTIINDDNLKYYFYLLSHDTSHNTFKLRQALYYTISGYLCEKDLQEIMEVDSLYNKISSNLNQIKDVIKDKDGNSLFDLEFSINESLPSFFETELYFSKELTTENTFSNLSSGEKQKIFSISSVIYHLRNLYSISRKGGGENKNENLIRYNNINIIFDEIELYFHPQFQKSFIRDLLDNIKVLNGAYVNKLNIIFLTHSPFILSDIPKQNVLFLDGGKTRDFKQQNTFAANISTLLSDSFFIDNGLIGDFAIKKINEVIDFLNGQNNEMKVEECKNIIQLIDEPILQKKLIELFSEKFPSEERLNYLKKELERLQEEIKKEEKRTPNSLN</sequence>
<dbReference type="RefSeq" id="WP_111960804.1">
    <property type="nucleotide sequence ID" value="NZ_BJYI01000007.1"/>
</dbReference>
<evidence type="ECO:0000313" key="2">
    <source>
        <dbReference type="Proteomes" id="UP000321150"/>
    </source>
</evidence>
<dbReference type="AlphaFoldDB" id="A0A511YAD2"/>
<dbReference type="InterPro" id="IPR027417">
    <property type="entry name" value="P-loop_NTPase"/>
</dbReference>
<accession>A0A511YAD2</accession>
<name>A0A511YAD2_9FLAO</name>
<comment type="caution">
    <text evidence="1">The sequence shown here is derived from an EMBL/GenBank/DDBJ whole genome shotgun (WGS) entry which is preliminary data.</text>
</comment>
<evidence type="ECO:0008006" key="3">
    <source>
        <dbReference type="Google" id="ProtNLM"/>
    </source>
</evidence>
<protein>
    <recommendedName>
        <fullName evidence="3">ATPase AAA-type core domain-containing protein</fullName>
    </recommendedName>
</protein>
<dbReference type="EMBL" id="BJYI01000007">
    <property type="protein sequence ID" value="GEN72161.1"/>
    <property type="molecule type" value="Genomic_DNA"/>
</dbReference>
<reference evidence="1 2" key="1">
    <citation type="submission" date="2019-07" db="EMBL/GenBank/DDBJ databases">
        <title>Whole genome shotgun sequence of Chryseobacterium lathyri NBRC 105250.</title>
        <authorList>
            <person name="Hosoyama A."/>
            <person name="Uohara A."/>
            <person name="Ohji S."/>
            <person name="Ichikawa N."/>
        </authorList>
    </citation>
    <scope>NUCLEOTIDE SEQUENCE [LARGE SCALE GENOMIC DNA]</scope>
    <source>
        <strain evidence="1 2">NBRC 105250</strain>
    </source>
</reference>
<organism evidence="1 2">
    <name type="scientific">Chryseobacterium lathyri</name>
    <dbReference type="NCBI Taxonomy" id="395933"/>
    <lineage>
        <taxon>Bacteria</taxon>
        <taxon>Pseudomonadati</taxon>
        <taxon>Bacteroidota</taxon>
        <taxon>Flavobacteriia</taxon>
        <taxon>Flavobacteriales</taxon>
        <taxon>Weeksellaceae</taxon>
        <taxon>Chryseobacterium group</taxon>
        <taxon>Chryseobacterium</taxon>
    </lineage>
</organism>
<dbReference type="OrthoDB" id="997844at2"/>
<gene>
    <name evidence="1" type="ORF">CLA01_22330</name>
</gene>
<proteinExistence type="predicted"/>